<dbReference type="OrthoDB" id="86171at2"/>
<evidence type="ECO:0000313" key="3">
    <source>
        <dbReference type="Proteomes" id="UP000063147"/>
    </source>
</evidence>
<keyword evidence="2" id="KW-0378">Hydrolase</keyword>
<name>A0A0M4RPA2_9FUSO</name>
<dbReference type="EMBL" id="CP012713">
    <property type="protein sequence ID" value="ALF17822.1"/>
    <property type="molecule type" value="Genomic_DNA"/>
</dbReference>
<protein>
    <submittedName>
        <fullName evidence="2">Exonuclease SbcC</fullName>
    </submittedName>
</protein>
<dbReference type="InterPro" id="IPR000182">
    <property type="entry name" value="GNAT_dom"/>
</dbReference>
<keyword evidence="2" id="KW-0540">Nuclease</keyword>
<dbReference type="GO" id="GO:0004527">
    <property type="term" value="F:exonuclease activity"/>
    <property type="evidence" value="ECO:0007669"/>
    <property type="project" value="UniProtKB-KW"/>
</dbReference>
<evidence type="ECO:0000313" key="2">
    <source>
        <dbReference type="EMBL" id="ALF17822.1"/>
    </source>
</evidence>
<dbReference type="InterPro" id="IPR016181">
    <property type="entry name" value="Acyl_CoA_acyltransferase"/>
</dbReference>
<dbReference type="AlphaFoldDB" id="A0A0M4RPA2"/>
<sequence>MNKIEFKIIKGNESSEEINKILNEEDMESSIQIRYIKYPTLFDSLKLDGVKDPLIVPGIDTTNNKIVGLGACTIFEDNVAYLNSFRIRKEYRNKVNFGNGYKKIIEELEKEGIDTIITTILDDNKMAKEILTKQRRNMPIYEFYKNITFYSIKNIKKNNIVVDDLYIAEYKNFRIEIKNKPNKKYFVEDYKGIYKFLYKLRKIIFIFGYPELPKKNIEMRFLYVDIIAKDNNYSNSLEVIKFLQNLGCSCDFFMIGTYENTLLDTQLKKIKSFKYKSKLYKVYYGEDKNKEKDIKFKFWNL</sequence>
<accession>A0A0M4RPA2</accession>
<dbReference type="Gene3D" id="3.40.630.30">
    <property type="match status" value="1"/>
</dbReference>
<dbReference type="Proteomes" id="UP000063147">
    <property type="component" value="Chromosome"/>
</dbReference>
<dbReference type="PATRIC" id="fig|76859.3.peg.1286"/>
<dbReference type="PROSITE" id="PS51186">
    <property type="entry name" value="GNAT"/>
    <property type="match status" value="1"/>
</dbReference>
<organism evidence="2 3">
    <name type="scientific">Fusobacterium animalis</name>
    <dbReference type="NCBI Taxonomy" id="76859"/>
    <lineage>
        <taxon>Bacteria</taxon>
        <taxon>Fusobacteriati</taxon>
        <taxon>Fusobacteriota</taxon>
        <taxon>Fusobacteriia</taxon>
        <taxon>Fusobacteriales</taxon>
        <taxon>Fusobacteriaceae</taxon>
        <taxon>Fusobacterium</taxon>
    </lineage>
</organism>
<dbReference type="GO" id="GO:0016747">
    <property type="term" value="F:acyltransferase activity, transferring groups other than amino-acyl groups"/>
    <property type="evidence" value="ECO:0007669"/>
    <property type="project" value="InterPro"/>
</dbReference>
<evidence type="ECO:0000259" key="1">
    <source>
        <dbReference type="PROSITE" id="PS51186"/>
    </source>
</evidence>
<keyword evidence="2" id="KW-0269">Exonuclease</keyword>
<reference evidence="3" key="1">
    <citation type="submission" date="2015-09" db="EMBL/GenBank/DDBJ databases">
        <authorList>
            <person name="Kook J.-K."/>
            <person name="Park S.-N."/>
            <person name="Lim Y.K."/>
            <person name="Jo E."/>
        </authorList>
    </citation>
    <scope>NUCLEOTIDE SEQUENCE [LARGE SCALE GENOMIC DNA]</scope>
    <source>
        <strain evidence="3">KCOM 1279</strain>
    </source>
</reference>
<proteinExistence type="predicted"/>
<feature type="domain" description="N-acetyltransferase" evidence="1">
    <location>
        <begin position="17"/>
        <end position="156"/>
    </location>
</feature>
<dbReference type="SUPFAM" id="SSF55729">
    <property type="entry name" value="Acyl-CoA N-acyltransferases (Nat)"/>
    <property type="match status" value="1"/>
</dbReference>
<dbReference type="RefSeq" id="WP_060676202.1">
    <property type="nucleotide sequence ID" value="NZ_CP012713.1"/>
</dbReference>
<gene>
    <name evidence="2" type="ORF">RN98_06415</name>
</gene>